<evidence type="ECO:0000256" key="1">
    <source>
        <dbReference type="SAM" id="MobiDB-lite"/>
    </source>
</evidence>
<dbReference type="Proteomes" id="UP000735302">
    <property type="component" value="Unassembled WGS sequence"/>
</dbReference>
<reference evidence="3 4" key="1">
    <citation type="journal article" date="2021" name="Elife">
        <title>Chloroplast acquisition without the gene transfer in kleptoplastic sea slugs, Plakobranchus ocellatus.</title>
        <authorList>
            <person name="Maeda T."/>
            <person name="Takahashi S."/>
            <person name="Yoshida T."/>
            <person name="Shimamura S."/>
            <person name="Takaki Y."/>
            <person name="Nagai Y."/>
            <person name="Toyoda A."/>
            <person name="Suzuki Y."/>
            <person name="Arimoto A."/>
            <person name="Ishii H."/>
            <person name="Satoh N."/>
            <person name="Nishiyama T."/>
            <person name="Hasebe M."/>
            <person name="Maruyama T."/>
            <person name="Minagawa J."/>
            <person name="Obokata J."/>
            <person name="Shigenobu S."/>
        </authorList>
    </citation>
    <scope>NUCLEOTIDE SEQUENCE [LARGE SCALE GENOMIC DNA]</scope>
</reference>
<feature type="compositionally biased region" description="Basic and acidic residues" evidence="1">
    <location>
        <begin position="1"/>
        <end position="21"/>
    </location>
</feature>
<protein>
    <submittedName>
        <fullName evidence="3">Uncharacterized protein</fullName>
    </submittedName>
</protein>
<feature type="transmembrane region" description="Helical" evidence="2">
    <location>
        <begin position="66"/>
        <end position="84"/>
    </location>
</feature>
<accession>A0AAV3YDD5</accession>
<dbReference type="EMBL" id="BLXT01000825">
    <property type="protein sequence ID" value="GFN80410.1"/>
    <property type="molecule type" value="Genomic_DNA"/>
</dbReference>
<evidence type="ECO:0000313" key="3">
    <source>
        <dbReference type="EMBL" id="GFN80410.1"/>
    </source>
</evidence>
<keyword evidence="4" id="KW-1185">Reference proteome</keyword>
<keyword evidence="2" id="KW-0472">Membrane</keyword>
<gene>
    <name evidence="3" type="ORF">PoB_000691600</name>
</gene>
<sequence>MVREQQSDLRFSDPSQAEKLKMGSSNSNPRHKGHCRSSGELFNHCATSASFQRDKNRSSCHSKADVTISYILGWILFVICYLLPKLVVSAPSMGPTCVLISPSCLKGGQQPIEFSDRRGRRRLKKYPDFCPCSGISGIVDNESAKRSARKLVWGRAHQRRPRLTEA</sequence>
<proteinExistence type="predicted"/>
<organism evidence="3 4">
    <name type="scientific">Plakobranchus ocellatus</name>
    <dbReference type="NCBI Taxonomy" id="259542"/>
    <lineage>
        <taxon>Eukaryota</taxon>
        <taxon>Metazoa</taxon>
        <taxon>Spiralia</taxon>
        <taxon>Lophotrochozoa</taxon>
        <taxon>Mollusca</taxon>
        <taxon>Gastropoda</taxon>
        <taxon>Heterobranchia</taxon>
        <taxon>Euthyneura</taxon>
        <taxon>Panpulmonata</taxon>
        <taxon>Sacoglossa</taxon>
        <taxon>Placobranchoidea</taxon>
        <taxon>Plakobranchidae</taxon>
        <taxon>Plakobranchus</taxon>
    </lineage>
</organism>
<dbReference type="AlphaFoldDB" id="A0AAV3YDD5"/>
<evidence type="ECO:0000313" key="4">
    <source>
        <dbReference type="Proteomes" id="UP000735302"/>
    </source>
</evidence>
<feature type="region of interest" description="Disordered" evidence="1">
    <location>
        <begin position="1"/>
        <end position="35"/>
    </location>
</feature>
<keyword evidence="2" id="KW-1133">Transmembrane helix</keyword>
<evidence type="ECO:0000256" key="2">
    <source>
        <dbReference type="SAM" id="Phobius"/>
    </source>
</evidence>
<name>A0AAV3YDD5_9GAST</name>
<keyword evidence="2" id="KW-0812">Transmembrane</keyword>
<comment type="caution">
    <text evidence="3">The sequence shown here is derived from an EMBL/GenBank/DDBJ whole genome shotgun (WGS) entry which is preliminary data.</text>
</comment>